<protein>
    <submittedName>
        <fullName evidence="3">Uncharacterized protein</fullName>
    </submittedName>
</protein>
<keyword evidence="2" id="KW-0812">Transmembrane</keyword>
<feature type="region of interest" description="Disordered" evidence="1">
    <location>
        <begin position="66"/>
        <end position="98"/>
    </location>
</feature>
<dbReference type="Proteomes" id="UP000306192">
    <property type="component" value="Unassembled WGS sequence"/>
</dbReference>
<evidence type="ECO:0000313" key="3">
    <source>
        <dbReference type="EMBL" id="TIH38972.1"/>
    </source>
</evidence>
<comment type="caution">
    <text evidence="3">The sequence shown here is derived from an EMBL/GenBank/DDBJ whole genome shotgun (WGS) entry which is preliminary data.</text>
</comment>
<organism evidence="3 4">
    <name type="scientific">Subtercola vilae</name>
    <dbReference type="NCBI Taxonomy" id="2056433"/>
    <lineage>
        <taxon>Bacteria</taxon>
        <taxon>Bacillati</taxon>
        <taxon>Actinomycetota</taxon>
        <taxon>Actinomycetes</taxon>
        <taxon>Micrococcales</taxon>
        <taxon>Microbacteriaceae</taxon>
        <taxon>Subtercola</taxon>
    </lineage>
</organism>
<feature type="region of interest" description="Disordered" evidence="1">
    <location>
        <begin position="1"/>
        <end position="34"/>
    </location>
</feature>
<feature type="transmembrane region" description="Helical" evidence="2">
    <location>
        <begin position="37"/>
        <end position="62"/>
    </location>
</feature>
<dbReference type="RefSeq" id="WP_136641199.1">
    <property type="nucleotide sequence ID" value="NZ_QYRT01000007.1"/>
</dbReference>
<dbReference type="OrthoDB" id="5108561at2"/>
<name>A0A4T2C5X0_9MICO</name>
<keyword evidence="4" id="KW-1185">Reference proteome</keyword>
<gene>
    <name evidence="3" type="ORF">D4765_05210</name>
</gene>
<keyword evidence="2" id="KW-0472">Membrane</keyword>
<feature type="compositionally biased region" description="Low complexity" evidence="1">
    <location>
        <begin position="68"/>
        <end position="91"/>
    </location>
</feature>
<evidence type="ECO:0000313" key="4">
    <source>
        <dbReference type="Proteomes" id="UP000306192"/>
    </source>
</evidence>
<accession>A0A4T2C5X0</accession>
<keyword evidence="2" id="KW-1133">Transmembrane helix</keyword>
<sequence length="197" mass="19389">MTHSSLTPPSAAPRDAAETPSGSPGSPTPRRRRRGTVALVSAIAIGGVVAIGSIGATSAFAADQGSLTAAATSTATPTPSASGAAKAKPTGVRARGELRREISVDVRSGTDFATRAQKIATTLVGHPTAFAKLPADLQADLTALKNAQGADVATDATAIKTKALAGGYGDRVKAFAARVEARVSSHAAASSGSGTGS</sequence>
<evidence type="ECO:0000256" key="1">
    <source>
        <dbReference type="SAM" id="MobiDB-lite"/>
    </source>
</evidence>
<dbReference type="EMBL" id="QYRT01000007">
    <property type="protein sequence ID" value="TIH38972.1"/>
    <property type="molecule type" value="Genomic_DNA"/>
</dbReference>
<reference evidence="3 4" key="1">
    <citation type="journal article" date="2019" name="Microorganisms">
        <title>Systematic Affiliation and Genome Analysis of Subtercola vilae DB165(T) with Particular Emphasis on Cold Adaptation of an Isolate from a High-Altitude Cold Volcano Lake.</title>
        <authorList>
            <person name="Villalobos A.S."/>
            <person name="Wiese J."/>
            <person name="Imhoff J.F."/>
            <person name="Dorador C."/>
            <person name="Keller A."/>
            <person name="Hentschel U."/>
        </authorList>
    </citation>
    <scope>NUCLEOTIDE SEQUENCE [LARGE SCALE GENOMIC DNA]</scope>
    <source>
        <strain evidence="3 4">DB165</strain>
    </source>
</reference>
<evidence type="ECO:0000256" key="2">
    <source>
        <dbReference type="SAM" id="Phobius"/>
    </source>
</evidence>
<dbReference type="AlphaFoldDB" id="A0A4T2C5X0"/>
<proteinExistence type="predicted"/>